<dbReference type="EMBL" id="CP155447">
    <property type="protein sequence ID" value="XBH04944.1"/>
    <property type="molecule type" value="Genomic_DNA"/>
</dbReference>
<dbReference type="AlphaFoldDB" id="A0AAU7CIV6"/>
<organism evidence="2">
    <name type="scientific">Singulisphaera sp. Ch08</name>
    <dbReference type="NCBI Taxonomy" id="3120278"/>
    <lineage>
        <taxon>Bacteria</taxon>
        <taxon>Pseudomonadati</taxon>
        <taxon>Planctomycetota</taxon>
        <taxon>Planctomycetia</taxon>
        <taxon>Isosphaerales</taxon>
        <taxon>Isosphaeraceae</taxon>
        <taxon>Singulisphaera</taxon>
    </lineage>
</organism>
<reference evidence="2" key="1">
    <citation type="submission" date="2024-05" db="EMBL/GenBank/DDBJ databases">
        <title>Planctomycetes of the genus Singulisphaera possess chitinolytic capabilities.</title>
        <authorList>
            <person name="Ivanova A."/>
        </authorList>
    </citation>
    <scope>NUCLEOTIDE SEQUENCE</scope>
    <source>
        <strain evidence="2">Ch08T</strain>
    </source>
</reference>
<gene>
    <name evidence="2" type="ORF">V5E97_02685</name>
</gene>
<evidence type="ECO:0008006" key="3">
    <source>
        <dbReference type="Google" id="ProtNLM"/>
    </source>
</evidence>
<accession>A0AAU7CIV6</accession>
<sequence length="111" mass="11735">MPSLSAWPPFRFRTLSQAISNIKFDKVIVWENGGSNGTGATAGFLQNMAKTLPPVLQIMENIGGVKMPDFFGKMVDTAADSEKVAANGHSPTAAVKTKLPTDEGSMPAKPA</sequence>
<protein>
    <recommendedName>
        <fullName evidence="3">Flotillin C-terminal domain-containing protein</fullName>
    </recommendedName>
</protein>
<evidence type="ECO:0000256" key="1">
    <source>
        <dbReference type="SAM" id="MobiDB-lite"/>
    </source>
</evidence>
<name>A0AAU7CIV6_9BACT</name>
<evidence type="ECO:0000313" key="2">
    <source>
        <dbReference type="EMBL" id="XBH04944.1"/>
    </source>
</evidence>
<dbReference type="RefSeq" id="WP_406697750.1">
    <property type="nucleotide sequence ID" value="NZ_CP155447.1"/>
</dbReference>
<feature type="region of interest" description="Disordered" evidence="1">
    <location>
        <begin position="83"/>
        <end position="111"/>
    </location>
</feature>
<proteinExistence type="predicted"/>